<reference evidence="3 4" key="1">
    <citation type="journal article" date="2016" name="Nat. Microbiol.">
        <title>The Mouse Intestinal Bacterial Collection (miBC) provides host-specific insight into cultured diversity and functional potential of the gut microbiota.</title>
        <authorList>
            <person name="Lagkouvardos I."/>
            <person name="Pukall R."/>
            <person name="Abt B."/>
            <person name="Foesel B.U."/>
            <person name="Meier-Kolthoff J.P."/>
            <person name="Kumar N."/>
            <person name="Bresciani A."/>
            <person name="Martinez I."/>
            <person name="Just S."/>
            <person name="Ziegler C."/>
            <person name="Brugiroux S."/>
            <person name="Garzetti D."/>
            <person name="Wenning M."/>
            <person name="Bui T.P."/>
            <person name="Wang J."/>
            <person name="Hugenholtz F."/>
            <person name="Plugge C.M."/>
            <person name="Peterson D.A."/>
            <person name="Hornef M.W."/>
            <person name="Baines J.F."/>
            <person name="Smidt H."/>
            <person name="Walter J."/>
            <person name="Kristiansen K."/>
            <person name="Nielsen H.B."/>
            <person name="Haller D."/>
            <person name="Overmann J."/>
            <person name="Stecher B."/>
            <person name="Clavel T."/>
        </authorList>
    </citation>
    <scope>NUCLEOTIDE SEQUENCE [LARGE SCALE GENOMIC DNA]</scope>
    <source>
        <strain evidence="3 4">DSM 28560</strain>
    </source>
</reference>
<feature type="region of interest" description="Disordered" evidence="1">
    <location>
        <begin position="176"/>
        <end position="204"/>
    </location>
</feature>
<dbReference type="RefSeq" id="WP_132276636.1">
    <property type="nucleotide sequence ID" value="NZ_SMMX01000004.1"/>
</dbReference>
<evidence type="ECO:0000313" key="3">
    <source>
        <dbReference type="EMBL" id="TDA22505.1"/>
    </source>
</evidence>
<proteinExistence type="predicted"/>
<evidence type="ECO:0000313" key="4">
    <source>
        <dbReference type="Proteomes" id="UP000295710"/>
    </source>
</evidence>
<keyword evidence="2" id="KW-1133">Transmembrane helix</keyword>
<dbReference type="EMBL" id="SMMX01000004">
    <property type="protein sequence ID" value="TDA22505.1"/>
    <property type="molecule type" value="Genomic_DNA"/>
</dbReference>
<keyword evidence="2" id="KW-0812">Transmembrane</keyword>
<feature type="region of interest" description="Disordered" evidence="1">
    <location>
        <begin position="414"/>
        <end position="434"/>
    </location>
</feature>
<gene>
    <name evidence="3" type="ORF">E1963_05700</name>
</gene>
<name>A0A4R4FFY6_9FIRM</name>
<organism evidence="3 4">
    <name type="scientific">Extibacter muris</name>
    <dbReference type="NCBI Taxonomy" id="1796622"/>
    <lineage>
        <taxon>Bacteria</taxon>
        <taxon>Bacillati</taxon>
        <taxon>Bacillota</taxon>
        <taxon>Clostridia</taxon>
        <taxon>Lachnospirales</taxon>
        <taxon>Lachnospiraceae</taxon>
        <taxon>Extibacter</taxon>
    </lineage>
</organism>
<keyword evidence="2" id="KW-0472">Membrane</keyword>
<evidence type="ECO:0000256" key="2">
    <source>
        <dbReference type="SAM" id="Phobius"/>
    </source>
</evidence>
<dbReference type="AlphaFoldDB" id="A0A4R4FFY6"/>
<accession>A0A4R4FFY6</accession>
<protein>
    <submittedName>
        <fullName evidence="3">Stage IV sporulation protein</fullName>
    </submittedName>
</protein>
<feature type="transmembrane region" description="Helical" evidence="2">
    <location>
        <begin position="85"/>
        <end position="105"/>
    </location>
</feature>
<feature type="compositionally biased region" description="Acidic residues" evidence="1">
    <location>
        <begin position="415"/>
        <end position="434"/>
    </location>
</feature>
<dbReference type="Proteomes" id="UP000295710">
    <property type="component" value="Unassembled WGS sequence"/>
</dbReference>
<dbReference type="Pfam" id="PF06898">
    <property type="entry name" value="YqfD"/>
    <property type="match status" value="1"/>
</dbReference>
<sequence>MIRYIKGYVQIRVIGYSAERFLNACSHRGIYIWGLRPSNGAYEMYMSVDGFRKLKPIIKKTGSRVVVARRFGLPFFLHRYRKRKLFFIGAFSSVALIYILSLFIWDIDIEGNLSQTDENILEFLQTKEVEHGMKKSSVDCDRIVKDMRKEYDGIIWVSASIQGSRLIIQVKENEDSLPAAGGDGELEQEDTDSAGRKEEEEPQDIVADIDCTITEMITRKGTPAAKEGDAVKKGDLLVCGRVPVNNDAGETTGYHYNKSDADIKGKAVIPYEQEQDITYIEKKLPEVKKQEMYIKIGRYRFGLGSKSHDYEHYEIMSQEKRWKIGEEFYLPVSTGIRTIQPYTRKKHKYSDKQLQTILSGQFDKYCEDLEKKGVEIIENDVKIYTGSEKAKAKGNLTVIMPIGTMAPTEVIDVPQQEEDGTTGDNIDGNDGDSH</sequence>
<evidence type="ECO:0000256" key="1">
    <source>
        <dbReference type="SAM" id="MobiDB-lite"/>
    </source>
</evidence>
<keyword evidence="4" id="KW-1185">Reference proteome</keyword>
<comment type="caution">
    <text evidence="3">The sequence shown here is derived from an EMBL/GenBank/DDBJ whole genome shotgun (WGS) entry which is preliminary data.</text>
</comment>
<dbReference type="InterPro" id="IPR010690">
    <property type="entry name" value="YqfD"/>
</dbReference>